<dbReference type="NCBIfam" id="TIGR01509">
    <property type="entry name" value="HAD-SF-IA-v3"/>
    <property type="match status" value="1"/>
</dbReference>
<dbReference type="GO" id="GO:0005829">
    <property type="term" value="C:cytosol"/>
    <property type="evidence" value="ECO:0007669"/>
    <property type="project" value="TreeGrafter"/>
</dbReference>
<dbReference type="EMBL" id="LAZR01005177">
    <property type="protein sequence ID" value="KKN02168.1"/>
    <property type="molecule type" value="Genomic_DNA"/>
</dbReference>
<dbReference type="SFLD" id="SFLDS00003">
    <property type="entry name" value="Haloacid_Dehalogenase"/>
    <property type="match status" value="1"/>
</dbReference>
<reference evidence="1" key="1">
    <citation type="journal article" date="2015" name="Nature">
        <title>Complex archaea that bridge the gap between prokaryotes and eukaryotes.</title>
        <authorList>
            <person name="Spang A."/>
            <person name="Saw J.H."/>
            <person name="Jorgensen S.L."/>
            <person name="Zaremba-Niedzwiedzka K."/>
            <person name="Martijn J."/>
            <person name="Lind A.E."/>
            <person name="van Eijk R."/>
            <person name="Schleper C."/>
            <person name="Guy L."/>
            <person name="Ettema T.J."/>
        </authorList>
    </citation>
    <scope>NUCLEOTIDE SEQUENCE</scope>
</reference>
<dbReference type="GO" id="GO:0008967">
    <property type="term" value="F:phosphoglycolate phosphatase activity"/>
    <property type="evidence" value="ECO:0007669"/>
    <property type="project" value="TreeGrafter"/>
</dbReference>
<dbReference type="Gene3D" id="3.40.50.1000">
    <property type="entry name" value="HAD superfamily/HAD-like"/>
    <property type="match status" value="1"/>
</dbReference>
<proteinExistence type="predicted"/>
<name>A0A0F9Q9V1_9ZZZZ</name>
<gene>
    <name evidence="1" type="ORF">LCGC14_1120430</name>
</gene>
<dbReference type="InterPro" id="IPR006439">
    <property type="entry name" value="HAD-SF_hydro_IA"/>
</dbReference>
<dbReference type="PANTHER" id="PTHR43434:SF3">
    <property type="entry name" value="GMP_IMP NUCLEOTIDASE YRFG"/>
    <property type="match status" value="1"/>
</dbReference>
<dbReference type="NCBIfam" id="NF011564">
    <property type="entry name" value="PRK14988.1"/>
    <property type="match status" value="1"/>
</dbReference>
<evidence type="ECO:0000313" key="1">
    <source>
        <dbReference type="EMBL" id="KKN02168.1"/>
    </source>
</evidence>
<evidence type="ECO:0008006" key="2">
    <source>
        <dbReference type="Google" id="ProtNLM"/>
    </source>
</evidence>
<sequence length="235" mass="26335">MIDWTSLETVFLDMDGTLLDLHFDNHFWLEHLPLRYAEQRNLNPVEAKEQLISMIMAERGTLNWYCTDYWSERLAIDITGLKAEVGDRIGYRPHVANFLQALKDTGLQSVIVTNCHPDPLELKLQLTGLDSLVDGIVSSHQLGKPKEDIGFWKDLQQLAPYTAATTLMIDDSFPVLESARSAGIAQCLGILAPDSKQAARQTHPEIPCVHHFDEILASIHQQRPSNQKSPLPSAG</sequence>
<dbReference type="InterPro" id="IPR036412">
    <property type="entry name" value="HAD-like_sf"/>
</dbReference>
<comment type="caution">
    <text evidence="1">The sequence shown here is derived from an EMBL/GenBank/DDBJ whole genome shotgun (WGS) entry which is preliminary data.</text>
</comment>
<dbReference type="GO" id="GO:0006281">
    <property type="term" value="P:DNA repair"/>
    <property type="evidence" value="ECO:0007669"/>
    <property type="project" value="TreeGrafter"/>
</dbReference>
<dbReference type="InterPro" id="IPR050155">
    <property type="entry name" value="HAD-like_hydrolase_sf"/>
</dbReference>
<dbReference type="AlphaFoldDB" id="A0A0F9Q9V1"/>
<dbReference type="PANTHER" id="PTHR43434">
    <property type="entry name" value="PHOSPHOGLYCOLATE PHOSPHATASE"/>
    <property type="match status" value="1"/>
</dbReference>
<accession>A0A0F9Q9V1</accession>
<dbReference type="SFLD" id="SFLDG01129">
    <property type="entry name" value="C1.5:_HAD__Beta-PGM__Phosphata"/>
    <property type="match status" value="1"/>
</dbReference>
<dbReference type="SUPFAM" id="SSF56784">
    <property type="entry name" value="HAD-like"/>
    <property type="match status" value="1"/>
</dbReference>
<dbReference type="InterPro" id="IPR023214">
    <property type="entry name" value="HAD_sf"/>
</dbReference>
<dbReference type="CDD" id="cd01427">
    <property type="entry name" value="HAD_like"/>
    <property type="match status" value="1"/>
</dbReference>
<protein>
    <recommendedName>
        <fullName evidence="2">FCP1 homology domain-containing protein</fullName>
    </recommendedName>
</protein>
<dbReference type="Pfam" id="PF00702">
    <property type="entry name" value="Hydrolase"/>
    <property type="match status" value="1"/>
</dbReference>
<organism evidence="1">
    <name type="scientific">marine sediment metagenome</name>
    <dbReference type="NCBI Taxonomy" id="412755"/>
    <lineage>
        <taxon>unclassified sequences</taxon>
        <taxon>metagenomes</taxon>
        <taxon>ecological metagenomes</taxon>
    </lineage>
</organism>